<evidence type="ECO:0000313" key="2">
    <source>
        <dbReference type="Proteomes" id="UP000198211"/>
    </source>
</evidence>
<evidence type="ECO:0000313" key="1">
    <source>
        <dbReference type="EMBL" id="OWY90719.1"/>
    </source>
</evidence>
<reference evidence="2" key="1">
    <citation type="submission" date="2017-03" db="EMBL/GenBank/DDBJ databases">
        <title>Phytopthora megakarya and P. palmivora, two closely related causual agents of cacao black pod achieved similar genome size and gene model numbers by different mechanisms.</title>
        <authorList>
            <person name="Ali S."/>
            <person name="Shao J."/>
            <person name="Larry D.J."/>
            <person name="Kronmiller B."/>
            <person name="Shen D."/>
            <person name="Strem M.D."/>
            <person name="Melnick R.L."/>
            <person name="Guiltinan M.J."/>
            <person name="Tyler B.M."/>
            <person name="Meinhardt L.W."/>
            <person name="Bailey B.A."/>
        </authorList>
    </citation>
    <scope>NUCLEOTIDE SEQUENCE [LARGE SCALE GENOMIC DNA]</scope>
    <source>
        <strain evidence="2">zdho120</strain>
    </source>
</reference>
<name>A0A225UF24_9STRA</name>
<gene>
    <name evidence="1" type="ORF">PHMEG_00041022</name>
</gene>
<proteinExistence type="predicted"/>
<dbReference type="EMBL" id="NBNE01022080">
    <property type="protein sequence ID" value="OWY90719.1"/>
    <property type="molecule type" value="Genomic_DNA"/>
</dbReference>
<dbReference type="Proteomes" id="UP000198211">
    <property type="component" value="Unassembled WGS sequence"/>
</dbReference>
<sequence>MAIYPGRPFILDNHFRAYGPFLEHTTAISPIFHFFVSPSLKIVIHIVTQAICDAFCRFTGYCFNSPRNVGDSIAYKKWKLSQDVVKLPSGFYIVGDNAYPLSSSLLVP</sequence>
<comment type="caution">
    <text evidence="1">The sequence shown here is derived from an EMBL/GenBank/DDBJ whole genome shotgun (WGS) entry which is preliminary data.</text>
</comment>
<dbReference type="AlphaFoldDB" id="A0A225UF24"/>
<accession>A0A225UF24</accession>
<keyword evidence="2" id="KW-1185">Reference proteome</keyword>
<protein>
    <recommendedName>
        <fullName evidence="3">DDE Tnp4 domain-containing protein</fullName>
    </recommendedName>
</protein>
<evidence type="ECO:0008006" key="3">
    <source>
        <dbReference type="Google" id="ProtNLM"/>
    </source>
</evidence>
<organism evidence="1 2">
    <name type="scientific">Phytophthora megakarya</name>
    <dbReference type="NCBI Taxonomy" id="4795"/>
    <lineage>
        <taxon>Eukaryota</taxon>
        <taxon>Sar</taxon>
        <taxon>Stramenopiles</taxon>
        <taxon>Oomycota</taxon>
        <taxon>Peronosporomycetes</taxon>
        <taxon>Peronosporales</taxon>
        <taxon>Peronosporaceae</taxon>
        <taxon>Phytophthora</taxon>
    </lineage>
</organism>